<feature type="compositionally biased region" description="Basic and acidic residues" evidence="5">
    <location>
        <begin position="456"/>
        <end position="468"/>
    </location>
</feature>
<dbReference type="SMART" id="SM00451">
    <property type="entry name" value="ZnF_U1"/>
    <property type="match status" value="2"/>
</dbReference>
<dbReference type="EMBL" id="JAVHNS010000003">
    <property type="protein sequence ID" value="KAK6360096.1"/>
    <property type="molecule type" value="Genomic_DNA"/>
</dbReference>
<dbReference type="PROSITE" id="PS50076">
    <property type="entry name" value="DNAJ_2"/>
    <property type="match status" value="1"/>
</dbReference>
<proteinExistence type="predicted"/>
<dbReference type="Pfam" id="PF00226">
    <property type="entry name" value="DnaJ"/>
    <property type="match status" value="1"/>
</dbReference>
<feature type="compositionally biased region" description="Basic and acidic residues" evidence="5">
    <location>
        <begin position="491"/>
        <end position="507"/>
    </location>
</feature>
<dbReference type="SUPFAM" id="SSF57667">
    <property type="entry name" value="beta-beta-alpha zinc fingers"/>
    <property type="match status" value="1"/>
</dbReference>
<protein>
    <recommendedName>
        <fullName evidence="10">DnaJ-domain-containing protein</fullName>
    </recommendedName>
</protein>
<feature type="region of interest" description="Disordered" evidence="5">
    <location>
        <begin position="254"/>
        <end position="279"/>
    </location>
</feature>
<keyword evidence="1" id="KW-0479">Metal-binding</keyword>
<dbReference type="AlphaFoldDB" id="A0AAV9VGS0"/>
<feature type="compositionally biased region" description="Basic residues" evidence="5">
    <location>
        <begin position="508"/>
        <end position="521"/>
    </location>
</feature>
<dbReference type="PROSITE" id="PS50157">
    <property type="entry name" value="ZINC_FINGER_C2H2_2"/>
    <property type="match status" value="2"/>
</dbReference>
<dbReference type="PROSITE" id="PS00028">
    <property type="entry name" value="ZINC_FINGER_C2H2_1"/>
    <property type="match status" value="2"/>
</dbReference>
<keyword evidence="3" id="KW-0862">Zinc</keyword>
<feature type="compositionally biased region" description="Acidic residues" evidence="5">
    <location>
        <begin position="383"/>
        <end position="398"/>
    </location>
</feature>
<dbReference type="SUPFAM" id="SSF46565">
    <property type="entry name" value="Chaperone J-domain"/>
    <property type="match status" value="1"/>
</dbReference>
<dbReference type="InterPro" id="IPR022755">
    <property type="entry name" value="Znf_C2H2_jaz"/>
</dbReference>
<dbReference type="InterPro" id="IPR051964">
    <property type="entry name" value="Chaperone_stress_response"/>
</dbReference>
<feature type="compositionally biased region" description="Acidic residues" evidence="5">
    <location>
        <begin position="469"/>
        <end position="490"/>
    </location>
</feature>
<accession>A0AAV9VGS0</accession>
<dbReference type="InterPro" id="IPR003604">
    <property type="entry name" value="Matrin/U1-like-C_Znf_C2H2"/>
</dbReference>
<feature type="compositionally biased region" description="Acidic residues" evidence="5">
    <location>
        <begin position="299"/>
        <end position="317"/>
    </location>
</feature>
<gene>
    <name evidence="8" type="ORF">TWF730_006250</name>
</gene>
<feature type="domain" description="J" evidence="6">
    <location>
        <begin position="22"/>
        <end position="88"/>
    </location>
</feature>
<dbReference type="PANTHER" id="PTHR44029">
    <property type="entry name" value="DNAJ HOMOLOG SUBFAMILY C MEMBER 21"/>
    <property type="match status" value="1"/>
</dbReference>
<dbReference type="Gene3D" id="3.30.160.60">
    <property type="entry name" value="Classic Zinc Finger"/>
    <property type="match status" value="1"/>
</dbReference>
<dbReference type="InterPro" id="IPR001623">
    <property type="entry name" value="DnaJ_domain"/>
</dbReference>
<evidence type="ECO:0008006" key="10">
    <source>
        <dbReference type="Google" id="ProtNLM"/>
    </source>
</evidence>
<feature type="compositionally biased region" description="Basic and acidic residues" evidence="5">
    <location>
        <begin position="262"/>
        <end position="279"/>
    </location>
</feature>
<feature type="region of interest" description="Disordered" evidence="5">
    <location>
        <begin position="293"/>
        <end position="538"/>
    </location>
</feature>
<feature type="compositionally biased region" description="Basic residues" evidence="5">
    <location>
        <begin position="367"/>
        <end position="378"/>
    </location>
</feature>
<feature type="compositionally biased region" description="Basic residues" evidence="5">
    <location>
        <begin position="433"/>
        <end position="444"/>
    </location>
</feature>
<sequence length="568" mass="65465">MGAQQSTQEDSPTAPRSAMKEDFYTLLGVDRNADQDEIKKAYRKKALELHPDKNVNNVEAATKLFSEVQAAYEVLSDPQERAWYDSHKDQILREDGDDPSSSSAAARPADVTITTQELLKQFSLFSSRMDKSDSNPKGFYSIASKIFSTIASEEESAAAELNEDAPFYPSFGNSKSDYQNDVRAFYNIWTGFSTMKSFSWEDRYRYRDAPDRRVKRLMEKENKKFRDTAIKEFNDTVKQFVLYIRKRDPRYLPNFQSEEERDAAAREASKDQSRRARLENAAKVAAYKEADWSKPKEMYDDETDEEDEDDDEPDVEFECVACNKTFKTENQMEMHEKSKKHIKMVQSIKRQMRKDDAALDLDDGSKSKSKAKKKKAKNTKYFDEEDEEDKEEDDDNDSTENTPQYLEDDEEDDADEGASEELPSKPIAGNDKKKNKRNKNKNNKKTPADLEESDDSLAKDAQKMRIGEGEEPEENDNGDNDDDDDDDEEEGEKKMLNEDIVESDLKPQKSKPKKARRRAAKQSKPEPQEPQNKCGVCNESFDSRTKLFQHIRNENHAAAIQTKKNKRQ</sequence>
<keyword evidence="9" id="KW-1185">Reference proteome</keyword>
<name>A0AAV9VGS0_9PEZI</name>
<evidence type="ECO:0000256" key="4">
    <source>
        <dbReference type="PROSITE-ProRule" id="PRU00042"/>
    </source>
</evidence>
<reference evidence="8 9" key="1">
    <citation type="submission" date="2019-10" db="EMBL/GenBank/DDBJ databases">
        <authorList>
            <person name="Palmer J.M."/>
        </authorList>
    </citation>
    <scope>NUCLEOTIDE SEQUENCE [LARGE SCALE GENOMIC DNA]</scope>
    <source>
        <strain evidence="8 9">TWF730</strain>
    </source>
</reference>
<dbReference type="SMART" id="SM00271">
    <property type="entry name" value="DnaJ"/>
    <property type="match status" value="1"/>
</dbReference>
<dbReference type="InterPro" id="IPR054076">
    <property type="entry name" value="ZUO1-like_ZHD"/>
</dbReference>
<dbReference type="SMART" id="SM00355">
    <property type="entry name" value="ZnF_C2H2"/>
    <property type="match status" value="2"/>
</dbReference>
<feature type="domain" description="C2H2-type" evidence="7">
    <location>
        <begin position="317"/>
        <end position="341"/>
    </location>
</feature>
<evidence type="ECO:0000256" key="1">
    <source>
        <dbReference type="ARBA" id="ARBA00022723"/>
    </source>
</evidence>
<evidence type="ECO:0000259" key="7">
    <source>
        <dbReference type="PROSITE" id="PS50157"/>
    </source>
</evidence>
<evidence type="ECO:0000256" key="3">
    <source>
        <dbReference type="ARBA" id="ARBA00022833"/>
    </source>
</evidence>
<feature type="domain" description="C2H2-type" evidence="7">
    <location>
        <begin position="532"/>
        <end position="561"/>
    </location>
</feature>
<dbReference type="InterPro" id="IPR018253">
    <property type="entry name" value="DnaJ_domain_CS"/>
</dbReference>
<keyword evidence="2 4" id="KW-0863">Zinc-finger</keyword>
<dbReference type="GO" id="GO:0008270">
    <property type="term" value="F:zinc ion binding"/>
    <property type="evidence" value="ECO:0007669"/>
    <property type="project" value="UniProtKB-KW"/>
</dbReference>
<dbReference type="Pfam" id="PF12171">
    <property type="entry name" value="zf-C2H2_jaz"/>
    <property type="match status" value="1"/>
</dbReference>
<feature type="compositionally biased region" description="Basic and acidic residues" evidence="5">
    <location>
        <begin position="326"/>
        <end position="336"/>
    </location>
</feature>
<organism evidence="8 9">
    <name type="scientific">Orbilia blumenaviensis</name>
    <dbReference type="NCBI Taxonomy" id="1796055"/>
    <lineage>
        <taxon>Eukaryota</taxon>
        <taxon>Fungi</taxon>
        <taxon>Dikarya</taxon>
        <taxon>Ascomycota</taxon>
        <taxon>Pezizomycotina</taxon>
        <taxon>Orbiliomycetes</taxon>
        <taxon>Orbiliales</taxon>
        <taxon>Orbiliaceae</taxon>
        <taxon>Orbilia</taxon>
    </lineage>
</organism>
<dbReference type="InterPro" id="IPR013087">
    <property type="entry name" value="Znf_C2H2_type"/>
</dbReference>
<dbReference type="Proteomes" id="UP001373714">
    <property type="component" value="Unassembled WGS sequence"/>
</dbReference>
<dbReference type="CDD" id="cd06257">
    <property type="entry name" value="DnaJ"/>
    <property type="match status" value="1"/>
</dbReference>
<evidence type="ECO:0000256" key="5">
    <source>
        <dbReference type="SAM" id="MobiDB-lite"/>
    </source>
</evidence>
<dbReference type="Gene3D" id="1.10.287.110">
    <property type="entry name" value="DnaJ domain"/>
    <property type="match status" value="1"/>
</dbReference>
<evidence type="ECO:0000313" key="8">
    <source>
        <dbReference type="EMBL" id="KAK6360096.1"/>
    </source>
</evidence>
<dbReference type="PROSITE" id="PS00636">
    <property type="entry name" value="DNAJ_1"/>
    <property type="match status" value="1"/>
</dbReference>
<dbReference type="InterPro" id="IPR036236">
    <property type="entry name" value="Znf_C2H2_sf"/>
</dbReference>
<dbReference type="GO" id="GO:0003676">
    <property type="term" value="F:nucleic acid binding"/>
    <property type="evidence" value="ECO:0007669"/>
    <property type="project" value="InterPro"/>
</dbReference>
<dbReference type="InterPro" id="IPR036869">
    <property type="entry name" value="J_dom_sf"/>
</dbReference>
<dbReference type="Pfam" id="PF21884">
    <property type="entry name" value="ZUO1-like_ZHD"/>
    <property type="match status" value="1"/>
</dbReference>
<feature type="compositionally biased region" description="Acidic residues" evidence="5">
    <location>
        <begin position="406"/>
        <end position="419"/>
    </location>
</feature>
<evidence type="ECO:0000256" key="2">
    <source>
        <dbReference type="ARBA" id="ARBA00022771"/>
    </source>
</evidence>
<dbReference type="PANTHER" id="PTHR44029:SF1">
    <property type="entry name" value="DNAJ HOMOLOG SUBFAMILY C MEMBER 21"/>
    <property type="match status" value="1"/>
</dbReference>
<dbReference type="PRINTS" id="PR00625">
    <property type="entry name" value="JDOMAIN"/>
</dbReference>
<evidence type="ECO:0000313" key="9">
    <source>
        <dbReference type="Proteomes" id="UP001373714"/>
    </source>
</evidence>
<evidence type="ECO:0000259" key="6">
    <source>
        <dbReference type="PROSITE" id="PS50076"/>
    </source>
</evidence>
<comment type="caution">
    <text evidence="8">The sequence shown here is derived from an EMBL/GenBank/DDBJ whole genome shotgun (WGS) entry which is preliminary data.</text>
</comment>
<dbReference type="GO" id="GO:0005737">
    <property type="term" value="C:cytoplasm"/>
    <property type="evidence" value="ECO:0007669"/>
    <property type="project" value="TreeGrafter"/>
</dbReference>
<dbReference type="FunFam" id="1.10.287.110:FF:000046">
    <property type="entry name" value="dnaJ homolog subfamily C member 21"/>
    <property type="match status" value="1"/>
</dbReference>